<feature type="region of interest" description="Disordered" evidence="1">
    <location>
        <begin position="92"/>
        <end position="117"/>
    </location>
</feature>
<proteinExistence type="predicted"/>
<keyword evidence="3" id="KW-1185">Reference proteome</keyword>
<keyword evidence="2" id="KW-1133">Transmembrane helix</keyword>
<dbReference type="AlphaFoldDB" id="A0AB40CF71"/>
<protein>
    <submittedName>
        <fullName evidence="4">LOW QUALITY PROTEIN: uncharacterized protein LOC120274965</fullName>
    </submittedName>
</protein>
<feature type="transmembrane region" description="Helical" evidence="2">
    <location>
        <begin position="605"/>
        <end position="630"/>
    </location>
</feature>
<gene>
    <name evidence="4" type="primary">LOC120274965</name>
</gene>
<reference evidence="4" key="1">
    <citation type="submission" date="2025-08" db="UniProtKB">
        <authorList>
            <consortium name="RefSeq"/>
        </authorList>
    </citation>
    <scope>IDENTIFICATION</scope>
</reference>
<dbReference type="PANTHER" id="PTHR31860:SF5">
    <property type="entry name" value="ARGH (DUF639)"/>
    <property type="match status" value="1"/>
</dbReference>
<organism evidence="3 4">
    <name type="scientific">Dioscorea cayennensis subsp. rotundata</name>
    <name type="common">White Guinea yam</name>
    <name type="synonym">Dioscorea rotundata</name>
    <dbReference type="NCBI Taxonomy" id="55577"/>
    <lineage>
        <taxon>Eukaryota</taxon>
        <taxon>Viridiplantae</taxon>
        <taxon>Streptophyta</taxon>
        <taxon>Embryophyta</taxon>
        <taxon>Tracheophyta</taxon>
        <taxon>Spermatophyta</taxon>
        <taxon>Magnoliopsida</taxon>
        <taxon>Liliopsida</taxon>
        <taxon>Dioscoreales</taxon>
        <taxon>Dioscoreaceae</taxon>
        <taxon>Dioscorea</taxon>
    </lineage>
</organism>
<keyword evidence="2" id="KW-0812">Transmembrane</keyword>
<evidence type="ECO:0000313" key="4">
    <source>
        <dbReference type="RefSeq" id="XP_039137431.1"/>
    </source>
</evidence>
<dbReference type="PANTHER" id="PTHR31860">
    <property type="entry name" value="HEAT-INDUCIBLE TRANSCRIPTION REPRESSOR (DUF639)-RELATED"/>
    <property type="match status" value="1"/>
</dbReference>
<evidence type="ECO:0000313" key="3">
    <source>
        <dbReference type="Proteomes" id="UP001515500"/>
    </source>
</evidence>
<evidence type="ECO:0000256" key="1">
    <source>
        <dbReference type="SAM" id="MobiDB-lite"/>
    </source>
</evidence>
<feature type="transmembrane region" description="Helical" evidence="2">
    <location>
        <begin position="500"/>
        <end position="518"/>
    </location>
</feature>
<dbReference type="RefSeq" id="XP_039137431.1">
    <property type="nucleotide sequence ID" value="XM_039281497.1"/>
</dbReference>
<feature type="compositionally biased region" description="Basic and acidic residues" evidence="1">
    <location>
        <begin position="97"/>
        <end position="114"/>
    </location>
</feature>
<name>A0AB40CF71_DIOCR</name>
<dbReference type="Pfam" id="PF04842">
    <property type="entry name" value="DUF639"/>
    <property type="match status" value="1"/>
</dbReference>
<accession>A0AB40CF71</accession>
<dbReference type="GeneID" id="120274965"/>
<evidence type="ECO:0000256" key="2">
    <source>
        <dbReference type="SAM" id="Phobius"/>
    </source>
</evidence>
<dbReference type="InterPro" id="IPR006927">
    <property type="entry name" value="DUF639"/>
</dbReference>
<keyword evidence="2" id="KW-0472">Membrane</keyword>
<sequence length="671" mass="75446">MRKHLSSIANHLLQRCSQIEGRTVEDLVKEFERGLKPELQGEAEKYYSKKLVEFCSLKAVEKLCGCIGEKISDESFSRLSFDMMLSWENPCCSDEDQSSHSENIAKEEEDRKEQSGTVEDDVPLFYSDIMPLLVDEEKSVGEDAFVWLASLLPVIADVVNARFAFEAMTASTANRLHFPAYDRYLKGDSQMYKCIEYLQKQAPPTGFELADDEFILHIEGTARTQRVIRHIGGTSWPGRLTLTNLALYFEASGVISYETALKIDLSKPDLNHQVKPASTGPWGAPLFDKAITYELEPVVLEFPEMTSSIRRDLWLTLVKEVILLHQFISSFKITYPTQAWEMQARTGLGVFRLHAARELLRISPPSPTSFLIFSLFDELPKGDYVLEELSNSLKQMDSVHPCSAASILKSLNMTHPIEVSKTSVEAKECISEQTSSQADSFATLDMTVNQAREEAKEVRVAKATVESMKEEGIADSLLILAELLSPLRDLLPWLQKILTWKRPAITVFVIAVSLIVIYEEWVGITLAVCVISLVGMMIRARRERISNNRQEIVVSTSSDKTTVESIVAAQHSLRSVHDMVKNMNITLLKIRAILESRAPKQANQVMLSLTALAMVLVVIPFKFILMLSVITTFTATLNAGKSTSSSQGQGHRRFREWWESIPIVPVRTINT</sequence>
<dbReference type="Proteomes" id="UP001515500">
    <property type="component" value="Chromosome 13"/>
</dbReference>